<protein>
    <submittedName>
        <fullName evidence="3">Molecular chaperone Hsp70</fullName>
    </submittedName>
</protein>
<dbReference type="RefSeq" id="WP_244458676.1">
    <property type="nucleotide sequence ID" value="NZ_AP025637.1"/>
</dbReference>
<sequence length="411" mass="43485">MLPAIGIDFGTTNSVAALRGADGSLRTLRLPGGDVFRSVLCFWAGADGRPRDAAGPAAIDAYLESPLDSRLIMSMKSYLAQHSFTETRILGRAYGLEALIATFLRHWLTGVLPDVAGARITVGRPVRFVGETADDAFGEARLRAAFAQAGWPDITMGLEPAAAGHRFAQGLDRAATVLVADFGGGTSDFSVLRFEPGPPRRVQALGHAGVGIAGDAFDFRIIDNVVSPRLGKNTTYRVMGGDPLPVPPAWYAGFARWHQLSMMRAPRTLRDIAEVARTAEDAHALHDLIRLIEEDAGYALYRAVSGVKAALSAAEHAVLDFRHGRFALSAPIARGDFEAWIAPELARIAAAVDAALADAATDAGAVDRVFLTGGTSLVPAVRRIFEARFGAARVVAGGEFVSVAEGLALMG</sequence>
<proteinExistence type="predicted"/>
<dbReference type="InterPro" id="IPR013126">
    <property type="entry name" value="Hsp_70_fam"/>
</dbReference>
<dbReference type="Pfam" id="PF00012">
    <property type="entry name" value="HSP70"/>
    <property type="match status" value="1"/>
</dbReference>
<dbReference type="EMBL" id="AP025637">
    <property type="protein sequence ID" value="BDG71400.1"/>
    <property type="molecule type" value="Genomic_DNA"/>
</dbReference>
<dbReference type="PANTHER" id="PTHR42749">
    <property type="entry name" value="CELL SHAPE-DETERMINING PROTEIN MREB"/>
    <property type="match status" value="1"/>
</dbReference>
<keyword evidence="1" id="KW-0547">Nucleotide-binding</keyword>
<dbReference type="PANTHER" id="PTHR42749:SF1">
    <property type="entry name" value="CELL SHAPE-DETERMINING PROTEIN MREB"/>
    <property type="match status" value="1"/>
</dbReference>
<dbReference type="PRINTS" id="PR00301">
    <property type="entry name" value="HEATSHOCK70"/>
</dbReference>
<accession>A0ABN6NZA7</accession>
<gene>
    <name evidence="3" type="ORF">Rmf_13290</name>
</gene>
<dbReference type="SUPFAM" id="SSF53067">
    <property type="entry name" value="Actin-like ATPase domain"/>
    <property type="match status" value="2"/>
</dbReference>
<dbReference type="Proteomes" id="UP000831327">
    <property type="component" value="Chromosome"/>
</dbReference>
<evidence type="ECO:0000256" key="2">
    <source>
        <dbReference type="ARBA" id="ARBA00022840"/>
    </source>
</evidence>
<organism evidence="3 4">
    <name type="scientific">Roseomonas fluvialis</name>
    <dbReference type="NCBI Taxonomy" id="1750527"/>
    <lineage>
        <taxon>Bacteria</taxon>
        <taxon>Pseudomonadati</taxon>
        <taxon>Pseudomonadota</taxon>
        <taxon>Alphaproteobacteria</taxon>
        <taxon>Acetobacterales</taxon>
        <taxon>Roseomonadaceae</taxon>
        <taxon>Roseomonas</taxon>
    </lineage>
</organism>
<evidence type="ECO:0000256" key="1">
    <source>
        <dbReference type="ARBA" id="ARBA00022741"/>
    </source>
</evidence>
<keyword evidence="4" id="KW-1185">Reference proteome</keyword>
<evidence type="ECO:0000313" key="3">
    <source>
        <dbReference type="EMBL" id="BDG71400.1"/>
    </source>
</evidence>
<name>A0ABN6NZA7_9PROT</name>
<evidence type="ECO:0000313" key="4">
    <source>
        <dbReference type="Proteomes" id="UP000831327"/>
    </source>
</evidence>
<keyword evidence="2" id="KW-0067">ATP-binding</keyword>
<dbReference type="InterPro" id="IPR043129">
    <property type="entry name" value="ATPase_NBD"/>
</dbReference>
<dbReference type="Gene3D" id="3.30.420.40">
    <property type="match status" value="3"/>
</dbReference>
<dbReference type="Gene3D" id="3.90.640.10">
    <property type="entry name" value="Actin, Chain A, domain 4"/>
    <property type="match status" value="2"/>
</dbReference>
<reference evidence="3 4" key="1">
    <citation type="journal article" date="2016" name="Microbes Environ.">
        <title>Phylogenetically diverse aerobic anoxygenic phototrophic bacteria isolated from epilithic biofilms in Tama river, Japan.</title>
        <authorList>
            <person name="Hirose S."/>
            <person name="Matsuura K."/>
            <person name="Haruta S."/>
        </authorList>
    </citation>
    <scope>NUCLEOTIDE SEQUENCE [LARGE SCALE GENOMIC DNA]</scope>
    <source>
        <strain evidence="3 4">S08</strain>
    </source>
</reference>